<feature type="domain" description="Transposase MuDR plant" evidence="2">
    <location>
        <begin position="301"/>
        <end position="359"/>
    </location>
</feature>
<evidence type="ECO:0008006" key="7">
    <source>
        <dbReference type="Google" id="ProtNLM"/>
    </source>
</evidence>
<evidence type="ECO:0000256" key="1">
    <source>
        <dbReference type="SAM" id="SignalP"/>
    </source>
</evidence>
<sequence>MVSWILCCCCTFHHFISGLLKLNSASLFLLGIDDDKFTIELHYKGEVVYVLDEDLCYFGGEVKYLDWIDPDCLSLFELDGYLVEFGFSESVRMLEEYRMKNGWAYYWRLPGERLKEGLQELRSDKEIMDMAAKVIQDTKFVEIYLINKEELTKASLAEVQHEMAEILSKSNETESGSKGRTELEDDLGCQNNVDYVENREPNEFDTDHLAESDPEQGLDADFEGNYENMEGLTNDGEGGSHEIYIDDAFDVHSEDDVYDSDYLGSINSDDEEEVQRVPSHPRYPEFNSEKDMSDPHFCLRQIFRDFDTFKEAVKSYSINSKQPLKFKHSDSKRVQVVCQTGCPWNIWVAPTDDGKAVQIRSCCLKHEGCIMMFKNNFGDANYIARRYLQRFQADPQWGVASIVQTVAEDYHWTISRWKAWRIRRIALDLLRGNAKEQYHKLQDYCAQVVRTSPGSTCFVETSQHSNVFKRMYCCLQPCKQGAAFCRKVVLLDGCFLKTDYGGQLLSAVSLDGNGGSFPLVYAAVKVENGDNWTWFLNQLCRDLDIFKDSGKWTFMSDKQKVRILL</sequence>
<dbReference type="Proteomes" id="UP001154282">
    <property type="component" value="Unassembled WGS sequence"/>
</dbReference>
<dbReference type="PANTHER" id="PTHR31973">
    <property type="entry name" value="POLYPROTEIN, PUTATIVE-RELATED"/>
    <property type="match status" value="1"/>
</dbReference>
<dbReference type="Pfam" id="PF26130">
    <property type="entry name" value="PB1-like"/>
    <property type="match status" value="1"/>
</dbReference>
<dbReference type="PANTHER" id="PTHR31973:SF187">
    <property type="entry name" value="MUTATOR TRANSPOSASE MUDRA PROTEIN"/>
    <property type="match status" value="1"/>
</dbReference>
<dbReference type="Pfam" id="PF03108">
    <property type="entry name" value="DBD_Tnp_Mut"/>
    <property type="match status" value="1"/>
</dbReference>
<dbReference type="InterPro" id="IPR004332">
    <property type="entry name" value="Transposase_MuDR"/>
</dbReference>
<reference evidence="5" key="1">
    <citation type="submission" date="2022-08" db="EMBL/GenBank/DDBJ databases">
        <authorList>
            <person name="Gutierrez-Valencia J."/>
        </authorList>
    </citation>
    <scope>NUCLEOTIDE SEQUENCE</scope>
</reference>
<dbReference type="AlphaFoldDB" id="A0AAV0KHF8"/>
<dbReference type="EMBL" id="CAMGYJ010000005">
    <property type="protein sequence ID" value="CAI0421142.1"/>
    <property type="molecule type" value="Genomic_DNA"/>
</dbReference>
<evidence type="ECO:0000313" key="5">
    <source>
        <dbReference type="EMBL" id="CAI0421142.1"/>
    </source>
</evidence>
<dbReference type="Pfam" id="PF10551">
    <property type="entry name" value="MULE"/>
    <property type="match status" value="1"/>
</dbReference>
<dbReference type="InterPro" id="IPR018289">
    <property type="entry name" value="MULE_transposase_dom"/>
</dbReference>
<feature type="chain" id="PRO_5043729116" description="Transposase MuDR plant domain-containing protein" evidence="1">
    <location>
        <begin position="19"/>
        <end position="565"/>
    </location>
</feature>
<keyword evidence="1" id="KW-0732">Signal</keyword>
<evidence type="ECO:0000313" key="6">
    <source>
        <dbReference type="Proteomes" id="UP001154282"/>
    </source>
</evidence>
<accession>A0AAV0KHF8</accession>
<comment type="caution">
    <text evidence="5">The sequence shown here is derived from an EMBL/GenBank/DDBJ whole genome shotgun (WGS) entry which is preliminary data.</text>
</comment>
<feature type="domain" description="PB1-like" evidence="4">
    <location>
        <begin position="34"/>
        <end position="145"/>
    </location>
</feature>
<dbReference type="InterPro" id="IPR058594">
    <property type="entry name" value="PB1-like_dom_pln"/>
</dbReference>
<evidence type="ECO:0000259" key="2">
    <source>
        <dbReference type="Pfam" id="PF03108"/>
    </source>
</evidence>
<feature type="signal peptide" evidence="1">
    <location>
        <begin position="1"/>
        <end position="18"/>
    </location>
</feature>
<organism evidence="5 6">
    <name type="scientific">Linum tenue</name>
    <dbReference type="NCBI Taxonomy" id="586396"/>
    <lineage>
        <taxon>Eukaryota</taxon>
        <taxon>Viridiplantae</taxon>
        <taxon>Streptophyta</taxon>
        <taxon>Embryophyta</taxon>
        <taxon>Tracheophyta</taxon>
        <taxon>Spermatophyta</taxon>
        <taxon>Magnoliopsida</taxon>
        <taxon>eudicotyledons</taxon>
        <taxon>Gunneridae</taxon>
        <taxon>Pentapetalae</taxon>
        <taxon>rosids</taxon>
        <taxon>fabids</taxon>
        <taxon>Malpighiales</taxon>
        <taxon>Linaceae</taxon>
        <taxon>Linum</taxon>
    </lineage>
</organism>
<protein>
    <recommendedName>
        <fullName evidence="7">Transposase MuDR plant domain-containing protein</fullName>
    </recommendedName>
</protein>
<keyword evidence="6" id="KW-1185">Reference proteome</keyword>
<feature type="domain" description="MULE transposase" evidence="3">
    <location>
        <begin position="488"/>
        <end position="560"/>
    </location>
</feature>
<proteinExistence type="predicted"/>
<evidence type="ECO:0000259" key="3">
    <source>
        <dbReference type="Pfam" id="PF10551"/>
    </source>
</evidence>
<evidence type="ECO:0000259" key="4">
    <source>
        <dbReference type="Pfam" id="PF26130"/>
    </source>
</evidence>
<name>A0AAV0KHF8_9ROSI</name>
<gene>
    <name evidence="5" type="ORF">LITE_LOCUS18642</name>
</gene>